<evidence type="ECO:0000313" key="1">
    <source>
        <dbReference type="EMBL" id="VEL19416.1"/>
    </source>
</evidence>
<evidence type="ECO:0000313" key="2">
    <source>
        <dbReference type="Proteomes" id="UP000784294"/>
    </source>
</evidence>
<accession>A0A3S4ZTJ0</accession>
<dbReference type="EMBL" id="CAAALY010041479">
    <property type="protein sequence ID" value="VEL19416.1"/>
    <property type="molecule type" value="Genomic_DNA"/>
</dbReference>
<reference evidence="1" key="1">
    <citation type="submission" date="2018-11" db="EMBL/GenBank/DDBJ databases">
        <authorList>
            <consortium name="Pathogen Informatics"/>
        </authorList>
    </citation>
    <scope>NUCLEOTIDE SEQUENCE</scope>
</reference>
<comment type="caution">
    <text evidence="1">The sequence shown here is derived from an EMBL/GenBank/DDBJ whole genome shotgun (WGS) entry which is preliminary data.</text>
</comment>
<sequence>MTPFSRQFFDALRICLVYASHSLKVKMFPQELDISSQPPANQMTAAQKTTMGQCHGGIIHQAFVPSLGFAISSRTMFTPVLGFYLVYLTARMI</sequence>
<dbReference type="AlphaFoldDB" id="A0A3S4ZTJ0"/>
<gene>
    <name evidence="1" type="ORF">PXEA_LOCUS12856</name>
</gene>
<name>A0A3S4ZTJ0_9PLAT</name>
<proteinExistence type="predicted"/>
<organism evidence="1 2">
    <name type="scientific">Protopolystoma xenopodis</name>
    <dbReference type="NCBI Taxonomy" id="117903"/>
    <lineage>
        <taxon>Eukaryota</taxon>
        <taxon>Metazoa</taxon>
        <taxon>Spiralia</taxon>
        <taxon>Lophotrochozoa</taxon>
        <taxon>Platyhelminthes</taxon>
        <taxon>Monogenea</taxon>
        <taxon>Polyopisthocotylea</taxon>
        <taxon>Polystomatidea</taxon>
        <taxon>Polystomatidae</taxon>
        <taxon>Protopolystoma</taxon>
    </lineage>
</organism>
<dbReference type="Proteomes" id="UP000784294">
    <property type="component" value="Unassembled WGS sequence"/>
</dbReference>
<protein>
    <submittedName>
        <fullName evidence="1">Uncharacterized protein</fullName>
    </submittedName>
</protein>
<keyword evidence="2" id="KW-1185">Reference proteome</keyword>